<dbReference type="NCBIfam" id="TIGR03544">
    <property type="entry name" value="DivI1A_domain"/>
    <property type="match status" value="1"/>
</dbReference>
<dbReference type="AlphaFoldDB" id="A0A3D9LCF7"/>
<dbReference type="EMBL" id="QREH01000001">
    <property type="protein sequence ID" value="REE03550.1"/>
    <property type="molecule type" value="Genomic_DNA"/>
</dbReference>
<evidence type="ECO:0000313" key="1">
    <source>
        <dbReference type="EMBL" id="REE03550.1"/>
    </source>
</evidence>
<keyword evidence="2" id="KW-1185">Reference proteome</keyword>
<protein>
    <submittedName>
        <fullName evidence="1">DivIVA domain-containing protein</fullName>
    </submittedName>
</protein>
<dbReference type="Proteomes" id="UP000256727">
    <property type="component" value="Unassembled WGS sequence"/>
</dbReference>
<sequence>MVLVLVAAVVVVGLLALAVTGRTGFAAPLSEPVRALPPVLLPPAPEAGDVDALRFSPGLRGYRMDQVDEVLETLSGALAERDAEIASLRQRAGRIPGQSADDVV</sequence>
<accession>A0A3D9LCF7</accession>
<gene>
    <name evidence="1" type="ORF">C8E99_1363</name>
</gene>
<comment type="caution">
    <text evidence="1">The sequence shown here is derived from an EMBL/GenBank/DDBJ whole genome shotgun (WGS) entry which is preliminary data.</text>
</comment>
<evidence type="ECO:0000313" key="2">
    <source>
        <dbReference type="Proteomes" id="UP000256727"/>
    </source>
</evidence>
<reference evidence="1 2" key="1">
    <citation type="submission" date="2018-07" db="EMBL/GenBank/DDBJ databases">
        <title>Sequencing the genomes of 1000 actinobacteria strains.</title>
        <authorList>
            <person name="Klenk H.-P."/>
        </authorList>
    </citation>
    <scope>NUCLEOTIDE SEQUENCE [LARGE SCALE GENOMIC DNA]</scope>
    <source>
        <strain evidence="1 2">DSM 14442</strain>
    </source>
</reference>
<organism evidence="1 2">
    <name type="scientific">Citricoccus muralis</name>
    <dbReference type="NCBI Taxonomy" id="169134"/>
    <lineage>
        <taxon>Bacteria</taxon>
        <taxon>Bacillati</taxon>
        <taxon>Actinomycetota</taxon>
        <taxon>Actinomycetes</taxon>
        <taxon>Micrococcales</taxon>
        <taxon>Micrococcaceae</taxon>
        <taxon>Citricoccus</taxon>
    </lineage>
</organism>
<proteinExistence type="predicted"/>
<dbReference type="InterPro" id="IPR019933">
    <property type="entry name" value="DivIVA_domain"/>
</dbReference>
<dbReference type="Gene3D" id="6.10.250.660">
    <property type="match status" value="1"/>
</dbReference>
<name>A0A3D9LCF7_9MICC</name>
<dbReference type="OrthoDB" id="3404379at2"/>